<protein>
    <submittedName>
        <fullName evidence="3">HNH endonuclease</fullName>
    </submittedName>
</protein>
<sequence>MGGATTALADRLREGCESVARGLSRADDRGGWAAVAADCQRLVDIAAAVQDRAVAEVARREVVETEDGTLSEVVHLPGVVTLDAADLLAPALGASHAQAQRRVDSAVRLAAQRRPHPAGRPGLPAGTGFAGLHAAMLDGRLDPRRADLVVEELAEAPGEVAEAVVAVLDPFLGRDDGPTLRRRCRRAIARISPDLLRERSRRARGECGLRRWAGEPGVDVWQGVFPSEQAARAWAAIDGLAHDHVAAGRCTTLEQARGQALTDLVVGNASVEVVVHVAVPDDGVGDAGDPRGAGADRADVLEADAEGADADGGDAERRDAKGWHPAPAARSASVDDARERLVQVHGLLPGEPALVDGRWLAERTPAEAPVVCDRTTGARVDVGATHATPAYRPSRALADLVRARDGRCRFPGCSVAARSCDLDHVRPWPGGPTSADNLLCLCRRHHRVKQRPGWSLRLLRGAVAVWRDPTGRERTTHPPDVLETVVLTTPADAPTWHPSAPVEPVGRFSVLESTVDVLSDRRPRPVVLDLRHGRCRHRRVSRRAAWSGANDPPPF</sequence>
<dbReference type="GO" id="GO:0004519">
    <property type="term" value="F:endonuclease activity"/>
    <property type="evidence" value="ECO:0007669"/>
    <property type="project" value="UniProtKB-KW"/>
</dbReference>
<organism evidence="3 4">
    <name type="scientific">Phycicoccus avicenniae</name>
    <dbReference type="NCBI Taxonomy" id="2828860"/>
    <lineage>
        <taxon>Bacteria</taxon>
        <taxon>Bacillati</taxon>
        <taxon>Actinomycetota</taxon>
        <taxon>Actinomycetes</taxon>
        <taxon>Micrococcales</taxon>
        <taxon>Intrasporangiaceae</taxon>
        <taxon>Phycicoccus</taxon>
    </lineage>
</organism>
<evidence type="ECO:0000259" key="2">
    <source>
        <dbReference type="SMART" id="SM00507"/>
    </source>
</evidence>
<dbReference type="EMBL" id="JAGSNF010000016">
    <property type="protein sequence ID" value="MBR7743922.1"/>
    <property type="molecule type" value="Genomic_DNA"/>
</dbReference>
<keyword evidence="3" id="KW-0540">Nuclease</keyword>
<accession>A0A941DCP9</accession>
<dbReference type="RefSeq" id="WP_211603210.1">
    <property type="nucleotide sequence ID" value="NZ_JAGSNF010000016.1"/>
</dbReference>
<evidence type="ECO:0000313" key="3">
    <source>
        <dbReference type="EMBL" id="MBR7743922.1"/>
    </source>
</evidence>
<reference evidence="3" key="1">
    <citation type="submission" date="2021-04" db="EMBL/GenBank/DDBJ databases">
        <title>Phycicoccus avicenniae sp. nov., a novel endophytic actinomycetes isolated from branch of Avicennia mariana.</title>
        <authorList>
            <person name="Tuo L."/>
        </authorList>
    </citation>
    <scope>NUCLEOTIDE SEQUENCE</scope>
    <source>
        <strain evidence="3">BSK3Z-2</strain>
    </source>
</reference>
<keyword evidence="3" id="KW-0255">Endonuclease</keyword>
<feature type="compositionally biased region" description="Acidic residues" evidence="1">
    <location>
        <begin position="304"/>
        <end position="313"/>
    </location>
</feature>
<name>A0A941DCP9_9MICO</name>
<dbReference type="InterPro" id="IPR003615">
    <property type="entry name" value="HNH_nuc"/>
</dbReference>
<dbReference type="SMART" id="SM00507">
    <property type="entry name" value="HNHc"/>
    <property type="match status" value="1"/>
</dbReference>
<keyword evidence="4" id="KW-1185">Reference proteome</keyword>
<feature type="region of interest" description="Disordered" evidence="1">
    <location>
        <begin position="304"/>
        <end position="332"/>
    </location>
</feature>
<dbReference type="AlphaFoldDB" id="A0A941DCP9"/>
<dbReference type="CDD" id="cd00085">
    <property type="entry name" value="HNHc"/>
    <property type="match status" value="1"/>
</dbReference>
<evidence type="ECO:0000313" key="4">
    <source>
        <dbReference type="Proteomes" id="UP000677016"/>
    </source>
</evidence>
<gene>
    <name evidence="3" type="ORF">KC207_11530</name>
</gene>
<evidence type="ECO:0000256" key="1">
    <source>
        <dbReference type="SAM" id="MobiDB-lite"/>
    </source>
</evidence>
<comment type="caution">
    <text evidence="3">The sequence shown here is derived from an EMBL/GenBank/DDBJ whole genome shotgun (WGS) entry which is preliminary data.</text>
</comment>
<dbReference type="Gene3D" id="1.10.30.50">
    <property type="match status" value="1"/>
</dbReference>
<proteinExistence type="predicted"/>
<feature type="domain" description="HNH nuclease" evidence="2">
    <location>
        <begin position="396"/>
        <end position="447"/>
    </location>
</feature>
<keyword evidence="3" id="KW-0378">Hydrolase</keyword>
<dbReference type="Proteomes" id="UP000677016">
    <property type="component" value="Unassembled WGS sequence"/>
</dbReference>